<feature type="transmembrane region" description="Helical" evidence="4">
    <location>
        <begin position="104"/>
        <end position="126"/>
    </location>
</feature>
<evidence type="ECO:0000256" key="3">
    <source>
        <dbReference type="ARBA" id="ARBA00023136"/>
    </source>
</evidence>
<dbReference type="Gene3D" id="1.20.1250.20">
    <property type="entry name" value="MFS general substrate transporter like domains"/>
    <property type="match status" value="1"/>
</dbReference>
<evidence type="ECO:0000256" key="4">
    <source>
        <dbReference type="SAM" id="Phobius"/>
    </source>
</evidence>
<dbReference type="OrthoDB" id="8558006at2"/>
<protein>
    <submittedName>
        <fullName evidence="6">MFS transporter</fullName>
    </submittedName>
</protein>
<evidence type="ECO:0000259" key="5">
    <source>
        <dbReference type="PROSITE" id="PS50850"/>
    </source>
</evidence>
<organism evidence="6 7">
    <name type="scientific">Pararhodobacter aggregans</name>
    <dbReference type="NCBI Taxonomy" id="404875"/>
    <lineage>
        <taxon>Bacteria</taxon>
        <taxon>Pseudomonadati</taxon>
        <taxon>Pseudomonadota</taxon>
        <taxon>Alphaproteobacteria</taxon>
        <taxon>Rhodobacterales</taxon>
        <taxon>Paracoccaceae</taxon>
        <taxon>Pararhodobacter</taxon>
    </lineage>
</organism>
<feature type="transmembrane region" description="Helical" evidence="4">
    <location>
        <begin position="342"/>
        <end position="363"/>
    </location>
</feature>
<dbReference type="PANTHER" id="PTHR23534:SF1">
    <property type="entry name" value="MAJOR FACILITATOR SUPERFAMILY PROTEIN"/>
    <property type="match status" value="1"/>
</dbReference>
<dbReference type="GO" id="GO:0022857">
    <property type="term" value="F:transmembrane transporter activity"/>
    <property type="evidence" value="ECO:0007669"/>
    <property type="project" value="InterPro"/>
</dbReference>
<reference evidence="6 7" key="1">
    <citation type="journal article" date="2011" name="Syst. Appl. Microbiol.">
        <title>Defluviimonas denitrificans gen. nov., sp. nov., and Pararhodobacter aggregans gen. nov., sp. nov., non-phototrophic Rhodobacteraceae from the biofilter of a marine aquaculture.</title>
        <authorList>
            <person name="Foesel B.U."/>
            <person name="Drake H.L."/>
            <person name="Schramm A."/>
        </authorList>
    </citation>
    <scope>NUCLEOTIDE SEQUENCE [LARGE SCALE GENOMIC DNA]</scope>
    <source>
        <strain evidence="6 7">D1-19</strain>
    </source>
</reference>
<dbReference type="PANTHER" id="PTHR23534">
    <property type="entry name" value="MFS PERMEASE"/>
    <property type="match status" value="1"/>
</dbReference>
<evidence type="ECO:0000256" key="2">
    <source>
        <dbReference type="ARBA" id="ARBA00022989"/>
    </source>
</evidence>
<dbReference type="InterPro" id="IPR011701">
    <property type="entry name" value="MFS"/>
</dbReference>
<keyword evidence="2 4" id="KW-1133">Transmembrane helix</keyword>
<comment type="caution">
    <text evidence="6">The sequence shown here is derived from an EMBL/GenBank/DDBJ whole genome shotgun (WGS) entry which is preliminary data.</text>
</comment>
<evidence type="ECO:0000256" key="1">
    <source>
        <dbReference type="ARBA" id="ARBA00022692"/>
    </source>
</evidence>
<dbReference type="PROSITE" id="PS50850">
    <property type="entry name" value="MFS"/>
    <property type="match status" value="1"/>
</dbReference>
<evidence type="ECO:0000313" key="6">
    <source>
        <dbReference type="EMBL" id="PVE49620.1"/>
    </source>
</evidence>
<dbReference type="AlphaFoldDB" id="A0A2T7UXV5"/>
<dbReference type="InterPro" id="IPR020846">
    <property type="entry name" value="MFS_dom"/>
</dbReference>
<keyword evidence="7" id="KW-1185">Reference proteome</keyword>
<feature type="domain" description="Major facilitator superfamily (MFS) profile" evidence="5">
    <location>
        <begin position="216"/>
        <end position="402"/>
    </location>
</feature>
<feature type="transmembrane region" description="Helical" evidence="4">
    <location>
        <begin position="78"/>
        <end position="98"/>
    </location>
</feature>
<accession>A0A2T7UXV5</accession>
<feature type="transmembrane region" description="Helical" evidence="4">
    <location>
        <begin position="138"/>
        <end position="157"/>
    </location>
</feature>
<gene>
    <name evidence="6" type="ORF">DDE23_03125</name>
</gene>
<feature type="transmembrane region" description="Helical" evidence="4">
    <location>
        <begin position="255"/>
        <end position="275"/>
    </location>
</feature>
<evidence type="ECO:0000313" key="7">
    <source>
        <dbReference type="Proteomes" id="UP000244810"/>
    </source>
</evidence>
<feature type="transmembrane region" description="Helical" evidence="4">
    <location>
        <begin position="307"/>
        <end position="330"/>
    </location>
</feature>
<feature type="transmembrane region" description="Helical" evidence="4">
    <location>
        <begin position="169"/>
        <end position="189"/>
    </location>
</feature>
<dbReference type="Pfam" id="PF07690">
    <property type="entry name" value="MFS_1"/>
    <property type="match status" value="1"/>
</dbReference>
<keyword evidence="1 4" id="KW-0812">Transmembrane</keyword>
<feature type="transmembrane region" description="Helical" evidence="4">
    <location>
        <begin position="47"/>
        <end position="66"/>
    </location>
</feature>
<dbReference type="SUPFAM" id="SSF103473">
    <property type="entry name" value="MFS general substrate transporter"/>
    <property type="match status" value="1"/>
</dbReference>
<feature type="transmembrane region" description="Helical" evidence="4">
    <location>
        <begin position="216"/>
        <end position="235"/>
    </location>
</feature>
<name>A0A2T7UXV5_9RHOB</name>
<dbReference type="InterPro" id="IPR036259">
    <property type="entry name" value="MFS_trans_sf"/>
</dbReference>
<dbReference type="EMBL" id="QDDR01000001">
    <property type="protein sequence ID" value="PVE49620.1"/>
    <property type="molecule type" value="Genomic_DNA"/>
</dbReference>
<keyword evidence="3 4" id="KW-0472">Membrane</keyword>
<feature type="transmembrane region" description="Helical" evidence="4">
    <location>
        <begin position="375"/>
        <end position="397"/>
    </location>
</feature>
<feature type="transmembrane region" description="Helical" evidence="4">
    <location>
        <begin position="282"/>
        <end position="301"/>
    </location>
</feature>
<dbReference type="Proteomes" id="UP000244810">
    <property type="component" value="Unassembled WGS sequence"/>
</dbReference>
<proteinExistence type="predicted"/>
<sequence>MPLSDDRRAKRNVTVLVAAQAILGAQMPMIFTTAGLAGQSLAPNPCWATLPISASVLGSMLSAAPMSAFMQRRGRRQGFVLGSLAGALGAAIGALGLLNGSFMLFVIGALFTGVYMSAQGFYRFAATDTASDGYKPKAISYVMAGGLLSAVIGPQLVKVTADSMVVPFLGTYFGVIVLNLIGMWLFAFLDIPRPVLAPKGTPREGRSRMQLLREPVIAVAIICATVSYALMNLVMTSTPLAVVGCGFQTSNAADIVSAHVLAMYAPSFFTGHLIARFGVEKIIAAGLVILAGSGAVALSGVELEHFFIALVLLGIGWNFGFIGGTTMLARSHTQAERGTIQGVNDAIVFGGVTLASISSGQLMNCSGSNVETGWQLVNVAMLPFLVLAGGALIWLAMRPRAA</sequence>